<dbReference type="EMBL" id="CAJJDN010000047">
    <property type="protein sequence ID" value="CAD8084581.1"/>
    <property type="molecule type" value="Genomic_DNA"/>
</dbReference>
<evidence type="ECO:0000313" key="1">
    <source>
        <dbReference type="EMBL" id="CAD8084581.1"/>
    </source>
</evidence>
<dbReference type="AlphaFoldDB" id="A0A8S1N3C7"/>
<evidence type="ECO:0000313" key="2">
    <source>
        <dbReference type="Proteomes" id="UP000692954"/>
    </source>
</evidence>
<sequence length="80" mass="9846">MMVIFTPLFIKYEQNDNLYIDFQRRCSSYTELFLNFCCPVSNQNLNRNHFLIIFLVNLISYYNIYNLDICYFEFICFVHE</sequence>
<accession>A0A8S1N3C7</accession>
<reference evidence="1" key="1">
    <citation type="submission" date="2021-01" db="EMBL/GenBank/DDBJ databases">
        <authorList>
            <consortium name="Genoscope - CEA"/>
            <person name="William W."/>
        </authorList>
    </citation>
    <scope>NUCLEOTIDE SEQUENCE</scope>
</reference>
<comment type="caution">
    <text evidence="1">The sequence shown here is derived from an EMBL/GenBank/DDBJ whole genome shotgun (WGS) entry which is preliminary data.</text>
</comment>
<name>A0A8S1N3C7_9CILI</name>
<organism evidence="1 2">
    <name type="scientific">Paramecium sonneborni</name>
    <dbReference type="NCBI Taxonomy" id="65129"/>
    <lineage>
        <taxon>Eukaryota</taxon>
        <taxon>Sar</taxon>
        <taxon>Alveolata</taxon>
        <taxon>Ciliophora</taxon>
        <taxon>Intramacronucleata</taxon>
        <taxon>Oligohymenophorea</taxon>
        <taxon>Peniculida</taxon>
        <taxon>Parameciidae</taxon>
        <taxon>Paramecium</taxon>
    </lineage>
</organism>
<gene>
    <name evidence="1" type="ORF">PSON_ATCC_30995.1.T0470058</name>
</gene>
<keyword evidence="2" id="KW-1185">Reference proteome</keyword>
<proteinExistence type="predicted"/>
<protein>
    <submittedName>
        <fullName evidence="1">Uncharacterized protein</fullName>
    </submittedName>
</protein>
<dbReference type="Proteomes" id="UP000692954">
    <property type="component" value="Unassembled WGS sequence"/>
</dbReference>